<dbReference type="InterPro" id="IPR001309">
    <property type="entry name" value="Pept_C14_p20"/>
</dbReference>
<evidence type="ECO:0000256" key="2">
    <source>
        <dbReference type="ARBA" id="ARBA00022737"/>
    </source>
</evidence>
<dbReference type="GO" id="GO:0006508">
    <property type="term" value="P:proteolysis"/>
    <property type="evidence" value="ECO:0007669"/>
    <property type="project" value="InterPro"/>
</dbReference>
<dbReference type="Pfam" id="PF13432">
    <property type="entry name" value="TPR_16"/>
    <property type="match status" value="1"/>
</dbReference>
<evidence type="ECO:0000256" key="3">
    <source>
        <dbReference type="ARBA" id="ARBA00022803"/>
    </source>
</evidence>
<keyword evidence="7" id="KW-1185">Reference proteome</keyword>
<feature type="repeat" description="TPR" evidence="4">
    <location>
        <begin position="190"/>
        <end position="223"/>
    </location>
</feature>
<feature type="repeat" description="TPR" evidence="4">
    <location>
        <begin position="155"/>
        <end position="188"/>
    </location>
</feature>
<evidence type="ECO:0000256" key="1">
    <source>
        <dbReference type="ARBA" id="ARBA00010134"/>
    </source>
</evidence>
<dbReference type="Gene3D" id="1.25.40.10">
    <property type="entry name" value="Tetratricopeptide repeat domain"/>
    <property type="match status" value="3"/>
</dbReference>
<dbReference type="InterPro" id="IPR029030">
    <property type="entry name" value="Caspase-like_dom_sf"/>
</dbReference>
<gene>
    <name evidence="6" type="ORF">ON006_03830</name>
</gene>
<dbReference type="PROSITE" id="PS50208">
    <property type="entry name" value="CASPASE_P20"/>
    <property type="match status" value="1"/>
</dbReference>
<dbReference type="PROSITE" id="PS50293">
    <property type="entry name" value="TPR_REGION"/>
    <property type="match status" value="1"/>
</dbReference>
<dbReference type="RefSeq" id="WP_244823984.1">
    <property type="nucleotide sequence ID" value="NZ_CP112998.1"/>
</dbReference>
<keyword evidence="2" id="KW-0677">Repeat</keyword>
<dbReference type="PANTHER" id="PTHR22576">
    <property type="entry name" value="MUCOSA ASSOCIATED LYMPHOID TISSUE LYMPHOMA TRANSLOCATION PROTEIN 1/PARACASPASE"/>
    <property type="match status" value="1"/>
</dbReference>
<dbReference type="KEGG" id="dpf:ON006_03830"/>
<keyword evidence="3 4" id="KW-0802">TPR repeat</keyword>
<name>A0A9E8ND38_9BACT</name>
<dbReference type="InterPro" id="IPR013105">
    <property type="entry name" value="TPR_2"/>
</dbReference>
<dbReference type="SUPFAM" id="SSF52129">
    <property type="entry name" value="Caspase-like"/>
    <property type="match status" value="1"/>
</dbReference>
<organism evidence="6 7">
    <name type="scientific">Dyadobacter pollutisoli</name>
    <dbReference type="NCBI Taxonomy" id="2910158"/>
    <lineage>
        <taxon>Bacteria</taxon>
        <taxon>Pseudomonadati</taxon>
        <taxon>Bacteroidota</taxon>
        <taxon>Cytophagia</taxon>
        <taxon>Cytophagales</taxon>
        <taxon>Spirosomataceae</taxon>
        <taxon>Dyadobacter</taxon>
    </lineage>
</organism>
<proteinExistence type="inferred from homology"/>
<dbReference type="InterPro" id="IPR011990">
    <property type="entry name" value="TPR-like_helical_dom_sf"/>
</dbReference>
<dbReference type="InterPro" id="IPR015917">
    <property type="entry name" value="Pept_C14A"/>
</dbReference>
<feature type="repeat" description="TPR" evidence="4">
    <location>
        <begin position="121"/>
        <end position="154"/>
    </location>
</feature>
<evidence type="ECO:0000313" key="6">
    <source>
        <dbReference type="EMBL" id="WAC13093.1"/>
    </source>
</evidence>
<dbReference type="AlphaFoldDB" id="A0A9E8ND38"/>
<dbReference type="PANTHER" id="PTHR22576:SF37">
    <property type="entry name" value="MUCOSA-ASSOCIATED LYMPHOID TISSUE LYMPHOMA TRANSLOCATION PROTEIN 1"/>
    <property type="match status" value="1"/>
</dbReference>
<dbReference type="Pfam" id="PF07719">
    <property type="entry name" value="TPR_2"/>
    <property type="match status" value="1"/>
</dbReference>
<dbReference type="PROSITE" id="PS50005">
    <property type="entry name" value="TPR"/>
    <property type="match status" value="4"/>
</dbReference>
<dbReference type="EMBL" id="CP112998">
    <property type="protein sequence ID" value="WAC13093.1"/>
    <property type="molecule type" value="Genomic_DNA"/>
</dbReference>
<dbReference type="InterPro" id="IPR011600">
    <property type="entry name" value="Pept_C14_caspase"/>
</dbReference>
<dbReference type="Proteomes" id="UP001164653">
    <property type="component" value="Chromosome"/>
</dbReference>
<evidence type="ECO:0000259" key="5">
    <source>
        <dbReference type="PROSITE" id="PS50208"/>
    </source>
</evidence>
<comment type="similarity">
    <text evidence="1">Belongs to the peptidase C14A family.</text>
</comment>
<evidence type="ECO:0000313" key="7">
    <source>
        <dbReference type="Proteomes" id="UP001164653"/>
    </source>
</evidence>
<dbReference type="SMART" id="SM00028">
    <property type="entry name" value="TPR"/>
    <property type="match status" value="4"/>
</dbReference>
<protein>
    <submittedName>
        <fullName evidence="6">Caspase family protein</fullName>
    </submittedName>
</protein>
<dbReference type="Gene3D" id="3.40.50.1460">
    <property type="match status" value="1"/>
</dbReference>
<dbReference type="InterPro" id="IPR052039">
    <property type="entry name" value="Caspase-related_regulators"/>
</dbReference>
<dbReference type="SUPFAM" id="SSF48452">
    <property type="entry name" value="TPR-like"/>
    <property type="match status" value="1"/>
</dbReference>
<dbReference type="InterPro" id="IPR019734">
    <property type="entry name" value="TPR_rpt"/>
</dbReference>
<sequence>MMLCVITPLFAQTPRTVSGWMELADNEPDPQKALTYYQQVLNLKSDGPIAAEALNGSAILLAGPQMRELAKAISFSNRAIAMDSTKAKYYVQRAYTYVELNDYLRAEKDYKKAVRMAPKHGDYYSGLSYCQFKNGRFDEAEAAAQKGINLDPKSPYAYRNRGRAKLRRGQADEAIADFQICIDLNHTQLFRVYCDLAEAYEQKGDFQNALKFFSQSVQTDPNYYDAMIGKKNLEEKLKIAALTSPPVNATFAGSRVALVVGNSEYKTARKLQGQPVNDAKAMQTRLLELGFDTLSAINADTEETFRKLDAFYEKAKKSDVALVFYAGHGIHYNGENYLLPVDVPRTKSPGFAEKAISVTTLIDRLQKQTPGFCVIIMDACREDPYFKSESDSVATKAFKKVYVENQIPNCYVALSTSENGFSYNSPKNNGFYTSSLLKNLKKGARMDEVFRIARGEVMDEAVKFGSKQEPVFDNRARDILIL</sequence>
<feature type="repeat" description="TPR" evidence="4">
    <location>
        <begin position="87"/>
        <end position="120"/>
    </location>
</feature>
<accession>A0A9E8ND38</accession>
<reference evidence="6" key="1">
    <citation type="submission" date="2022-11" db="EMBL/GenBank/DDBJ databases">
        <title>Dyadobacter pollutisoli sp. nov., isolated from plastic dumped soil.</title>
        <authorList>
            <person name="Kim J.M."/>
            <person name="Kim K.R."/>
            <person name="Lee J.K."/>
            <person name="Hao L."/>
            <person name="Jeon C.O."/>
        </authorList>
    </citation>
    <scope>NUCLEOTIDE SEQUENCE</scope>
    <source>
        <strain evidence="6">U1</strain>
    </source>
</reference>
<evidence type="ECO:0000256" key="4">
    <source>
        <dbReference type="PROSITE-ProRule" id="PRU00339"/>
    </source>
</evidence>
<dbReference type="GO" id="GO:0004197">
    <property type="term" value="F:cysteine-type endopeptidase activity"/>
    <property type="evidence" value="ECO:0007669"/>
    <property type="project" value="InterPro"/>
</dbReference>
<feature type="domain" description="Caspase family p20" evidence="5">
    <location>
        <begin position="253"/>
        <end position="384"/>
    </location>
</feature>
<dbReference type="Pfam" id="PF00656">
    <property type="entry name" value="Peptidase_C14"/>
    <property type="match status" value="1"/>
</dbReference>
<dbReference type="SMART" id="SM00115">
    <property type="entry name" value="CASc"/>
    <property type="match status" value="1"/>
</dbReference>